<evidence type="ECO:0000259" key="5">
    <source>
        <dbReference type="Pfam" id="PF02631"/>
    </source>
</evidence>
<dbReference type="AlphaFoldDB" id="A0A381RLW1"/>
<sequence>MDYLSRREHSRYELYQKLSKHNFERVLINEQLEKLANENLLSDQRYVEAFVDSRKRNGKGPVKISAELLERRVDEQLIYNSINQVDDDEWLGIAKTVLEKKLGNNQQLDYDNQLKLMKFLSNRGFTMDQIKTTVERFKKE</sequence>
<comment type="subcellular location">
    <subcellularLocation>
        <location evidence="1">Cytoplasm</location>
    </subcellularLocation>
</comment>
<dbReference type="Pfam" id="PF21982">
    <property type="entry name" value="RecX_HTH1"/>
    <property type="match status" value="1"/>
</dbReference>
<dbReference type="HAMAP" id="MF_01114">
    <property type="entry name" value="RecX"/>
    <property type="match status" value="1"/>
</dbReference>
<evidence type="ECO:0000313" key="8">
    <source>
        <dbReference type="EMBL" id="SUZ92840.1"/>
    </source>
</evidence>
<feature type="domain" description="RecX first three-helical" evidence="7">
    <location>
        <begin position="1"/>
        <end position="35"/>
    </location>
</feature>
<dbReference type="Pfam" id="PF21981">
    <property type="entry name" value="RecX_HTH3"/>
    <property type="match status" value="1"/>
</dbReference>
<dbReference type="Gene3D" id="1.10.10.10">
    <property type="entry name" value="Winged helix-like DNA-binding domain superfamily/Winged helix DNA-binding domain"/>
    <property type="match status" value="3"/>
</dbReference>
<dbReference type="GO" id="GO:0005737">
    <property type="term" value="C:cytoplasm"/>
    <property type="evidence" value="ECO:0007669"/>
    <property type="project" value="UniProtKB-SubCell"/>
</dbReference>
<keyword evidence="4" id="KW-0963">Cytoplasm</keyword>
<name>A0A381RLW1_9ZZZZ</name>
<comment type="similarity">
    <text evidence="2">Belongs to the RecX family.</text>
</comment>
<dbReference type="PANTHER" id="PTHR33602:SF1">
    <property type="entry name" value="REGULATORY PROTEIN RECX FAMILY PROTEIN"/>
    <property type="match status" value="1"/>
</dbReference>
<gene>
    <name evidence="8" type="ORF">METZ01_LOCUS45694</name>
</gene>
<evidence type="ECO:0000259" key="7">
    <source>
        <dbReference type="Pfam" id="PF21982"/>
    </source>
</evidence>
<evidence type="ECO:0000256" key="1">
    <source>
        <dbReference type="ARBA" id="ARBA00004496"/>
    </source>
</evidence>
<dbReference type="Pfam" id="PF02631">
    <property type="entry name" value="RecX_HTH2"/>
    <property type="match status" value="1"/>
</dbReference>
<proteinExistence type="inferred from homology"/>
<reference evidence="8" key="1">
    <citation type="submission" date="2018-05" db="EMBL/GenBank/DDBJ databases">
        <authorList>
            <person name="Lanie J.A."/>
            <person name="Ng W.-L."/>
            <person name="Kazmierczak K.M."/>
            <person name="Andrzejewski T.M."/>
            <person name="Davidsen T.M."/>
            <person name="Wayne K.J."/>
            <person name="Tettelin H."/>
            <person name="Glass J.I."/>
            <person name="Rusch D."/>
            <person name="Podicherti R."/>
            <person name="Tsui H.-C.T."/>
            <person name="Winkler M.E."/>
        </authorList>
    </citation>
    <scope>NUCLEOTIDE SEQUENCE</scope>
</reference>
<dbReference type="InterPro" id="IPR036388">
    <property type="entry name" value="WH-like_DNA-bd_sf"/>
</dbReference>
<dbReference type="InterPro" id="IPR053924">
    <property type="entry name" value="RecX_HTH_2nd"/>
</dbReference>
<dbReference type="GO" id="GO:0006282">
    <property type="term" value="P:regulation of DNA repair"/>
    <property type="evidence" value="ECO:0007669"/>
    <property type="project" value="InterPro"/>
</dbReference>
<evidence type="ECO:0000256" key="4">
    <source>
        <dbReference type="ARBA" id="ARBA00022490"/>
    </source>
</evidence>
<dbReference type="InterPro" id="IPR003783">
    <property type="entry name" value="Regulatory_RecX"/>
</dbReference>
<dbReference type="InterPro" id="IPR053925">
    <property type="entry name" value="RecX_HTH_3rd"/>
</dbReference>
<protein>
    <recommendedName>
        <fullName evidence="3">Regulatory protein RecX</fullName>
    </recommendedName>
</protein>
<evidence type="ECO:0000259" key="6">
    <source>
        <dbReference type="Pfam" id="PF21981"/>
    </source>
</evidence>
<dbReference type="PANTHER" id="PTHR33602">
    <property type="entry name" value="REGULATORY PROTEIN RECX FAMILY PROTEIN"/>
    <property type="match status" value="1"/>
</dbReference>
<feature type="domain" description="RecX third three-helical" evidence="6">
    <location>
        <begin position="87"/>
        <end position="131"/>
    </location>
</feature>
<organism evidence="8">
    <name type="scientific">marine metagenome</name>
    <dbReference type="NCBI Taxonomy" id="408172"/>
    <lineage>
        <taxon>unclassified sequences</taxon>
        <taxon>metagenomes</taxon>
        <taxon>ecological metagenomes</taxon>
    </lineage>
</organism>
<evidence type="ECO:0000256" key="3">
    <source>
        <dbReference type="ARBA" id="ARBA00018111"/>
    </source>
</evidence>
<feature type="domain" description="RecX second three-helical" evidence="5">
    <location>
        <begin position="42"/>
        <end position="78"/>
    </location>
</feature>
<evidence type="ECO:0000256" key="2">
    <source>
        <dbReference type="ARBA" id="ARBA00009695"/>
    </source>
</evidence>
<dbReference type="EMBL" id="UINC01002094">
    <property type="protein sequence ID" value="SUZ92840.1"/>
    <property type="molecule type" value="Genomic_DNA"/>
</dbReference>
<dbReference type="InterPro" id="IPR053926">
    <property type="entry name" value="RecX_HTH_1st"/>
</dbReference>
<accession>A0A381RLW1</accession>